<gene>
    <name evidence="1" type="ORF">FSCOSCO3_A018108</name>
</gene>
<reference evidence="1 2" key="1">
    <citation type="submission" date="2024-01" db="EMBL/GenBank/DDBJ databases">
        <authorList>
            <person name="Alioto T."/>
            <person name="Alioto T."/>
            <person name="Gomez Garrido J."/>
        </authorList>
    </citation>
    <scope>NUCLEOTIDE SEQUENCE [LARGE SCALE GENOMIC DNA]</scope>
</reference>
<dbReference type="EMBL" id="CAWUFR010000417">
    <property type="protein sequence ID" value="CAK6977595.1"/>
    <property type="molecule type" value="Genomic_DNA"/>
</dbReference>
<name>A0AAV1Q1T5_SCOSC</name>
<evidence type="ECO:0000313" key="1">
    <source>
        <dbReference type="EMBL" id="CAK6977595.1"/>
    </source>
</evidence>
<comment type="caution">
    <text evidence="1">The sequence shown here is derived from an EMBL/GenBank/DDBJ whole genome shotgun (WGS) entry which is preliminary data.</text>
</comment>
<accession>A0AAV1Q1T5</accession>
<sequence>MRDIPHRKAFLSKVPSDSSTQTQTIFAATLLTASKQLNNAPNKQESCCQQVGQHQLTSWCNKADGVVVVIIFNQRRHKAKLRPVFG</sequence>
<dbReference type="Proteomes" id="UP001314229">
    <property type="component" value="Unassembled WGS sequence"/>
</dbReference>
<keyword evidence="2" id="KW-1185">Reference proteome</keyword>
<proteinExistence type="predicted"/>
<protein>
    <submittedName>
        <fullName evidence="1">Uncharacterized protein</fullName>
    </submittedName>
</protein>
<organism evidence="1 2">
    <name type="scientific">Scomber scombrus</name>
    <name type="common">Atlantic mackerel</name>
    <name type="synonym">Scomber vernalis</name>
    <dbReference type="NCBI Taxonomy" id="13677"/>
    <lineage>
        <taxon>Eukaryota</taxon>
        <taxon>Metazoa</taxon>
        <taxon>Chordata</taxon>
        <taxon>Craniata</taxon>
        <taxon>Vertebrata</taxon>
        <taxon>Euteleostomi</taxon>
        <taxon>Actinopterygii</taxon>
        <taxon>Neopterygii</taxon>
        <taxon>Teleostei</taxon>
        <taxon>Neoteleostei</taxon>
        <taxon>Acanthomorphata</taxon>
        <taxon>Pelagiaria</taxon>
        <taxon>Scombriformes</taxon>
        <taxon>Scombridae</taxon>
        <taxon>Scomber</taxon>
    </lineage>
</organism>
<dbReference type="AlphaFoldDB" id="A0AAV1Q1T5"/>
<evidence type="ECO:0000313" key="2">
    <source>
        <dbReference type="Proteomes" id="UP001314229"/>
    </source>
</evidence>